<dbReference type="PDB" id="6REE">
    <property type="method" value="EM"/>
    <property type="resolution" value="3.10 A"/>
    <property type="chains" value="5=1-123"/>
</dbReference>
<dbReference type="EMDB" id="EMD-4813"/>
<dbReference type="PDBsum" id="6RE5"/>
<dbReference type="PDBsum" id="6RDR"/>
<dbReference type="EMDB" id="EMD-4806"/>
<dbReference type="EMDB" id="EMD-4846"/>
<dbReference type="PDBsum" id="6RET"/>
<accession>A0A024FSR7</accession>
<dbReference type="PDB" id="9EVD">
    <property type="method" value="EM"/>
    <property type="resolution" value="5.60 A"/>
    <property type="chains" value="5=1-123"/>
</dbReference>
<dbReference type="PDB" id="6REF">
    <property type="method" value="EM"/>
    <property type="resolution" value="3.30 A"/>
    <property type="chains" value="5=1-123"/>
</dbReference>
<dbReference type="PDB" id="6RE6">
    <property type="method" value="EM"/>
    <property type="resolution" value="3.40 A"/>
    <property type="chains" value="5=1-123"/>
</dbReference>
<dbReference type="PDB" id="6RDL">
    <property type="method" value="EM"/>
    <property type="resolution" value="3.70 A"/>
    <property type="chains" value="5=1-123"/>
</dbReference>
<dbReference type="EMDB" id="EMD-4822"/>
<dbReference type="AlphaFoldDB" id="A0A024FSR7"/>
<dbReference type="PDB" id="6RDI">
    <property type="method" value="EM"/>
    <property type="resolution" value="3.20 A"/>
    <property type="chains" value="5=1-123"/>
</dbReference>
<dbReference type="PDB" id="6RDX">
    <property type="method" value="EM"/>
    <property type="resolution" value="3.90 A"/>
    <property type="chains" value="5=1-123"/>
</dbReference>
<organism evidence="1">
    <name type="scientific">Polytomella sp. Pringsheim 198.80</name>
    <dbReference type="NCBI Taxonomy" id="37502"/>
    <lineage>
        <taxon>Eukaryota</taxon>
        <taxon>Viridiplantae</taxon>
        <taxon>Chlorophyta</taxon>
        <taxon>core chlorophytes</taxon>
        <taxon>Chlorophyceae</taxon>
        <taxon>CS clade</taxon>
        <taxon>Chlamydomonadales</taxon>
        <taxon>Chlamydomonadaceae</taxon>
        <taxon>Polytomella</taxon>
    </lineage>
</organism>
<name>A0A024FSR7_9CHLO</name>
<reference evidence="1" key="1">
    <citation type="submission" date="2010-05" db="EMBL/GenBank/DDBJ databases">
        <title>Mitochondrial targeting in Polytomella.</title>
        <authorList>
            <person name="Atteia A."/>
            <person name="van Lis R."/>
        </authorList>
    </citation>
    <scope>NUCLEOTIDE SEQUENCE</scope>
</reference>
<reference evidence="4" key="3">
    <citation type="journal article" date="2024" name="Science">
        <title>In situ structure and rotary states of mitochondrial ATP synthase in whole &amp;lt;i&amp;gt;Polytomella&amp;lt;/i&amp;gt; cells.</title>
        <authorList>
            <person name="Dietrich L."/>
            <person name="Agip A.A."/>
            <person name="Kunz C."/>
            <person name="Schwarz A."/>
            <person name="Kuhlbrandt W."/>
        </authorList>
    </citation>
    <scope>STRUCTURE BY ELECTRON MICROSCOPY (5.60 ANGSTROMS)</scope>
</reference>
<dbReference type="EMDB" id="EMD-4855"/>
<dbReference type="EMDB" id="EMD-4853"/>
<dbReference type="EMDB" id="EMD-4833"/>
<dbReference type="PDBsum" id="6REE"/>
<dbReference type="PDB" id="6REC">
    <property type="method" value="EM"/>
    <property type="resolution" value="3.30 A"/>
    <property type="chains" value="5=1-123"/>
</dbReference>
<dbReference type="PDBsum" id="6RE9"/>
<evidence type="ECO:0007829" key="2">
    <source>
        <dbReference type="PDB" id="6RD4"/>
    </source>
</evidence>
<dbReference type="PDB" id="6RD4">
    <property type="method" value="EM"/>
    <property type="resolution" value="2.90 A"/>
    <property type="chains" value="5=1-123"/>
</dbReference>
<dbReference type="PDBsum" id="6RD8"/>
<dbReference type="PDBsum" id="6RDU"/>
<dbReference type="EMDB" id="EMD-4856"/>
<dbReference type="InterPro" id="IPR054538">
    <property type="entry name" value="ASA5"/>
</dbReference>
<dbReference type="PDB" id="6RET">
    <property type="method" value="EM"/>
    <property type="resolution" value="4.30 A"/>
    <property type="chains" value="5=1-123"/>
</dbReference>
<dbReference type="PDBsum" id="6RDC"/>
<dbReference type="PDBsum" id="6RDA"/>
<dbReference type="EMDB" id="EMD-4830"/>
<dbReference type="EMDB" id="EMD-4849"/>
<dbReference type="PDBsum" id="6RDZ"/>
<dbReference type="EMDB" id="EMD-4828"/>
<dbReference type="EMDB" id="EMD-4848"/>
<dbReference type="EMDB" id="EMD-4831"/>
<dbReference type="PDB" id="6RDU">
    <property type="method" value="EM"/>
    <property type="resolution" value="3.50 A"/>
    <property type="chains" value="5=1-123"/>
</dbReference>
<dbReference type="EMDB" id="EMD-4827"/>
<dbReference type="PDBsum" id="6RDD"/>
<dbReference type="PDBsum" id="6RDT"/>
<dbReference type="PDB" id="6RDK">
    <property type="method" value="EM"/>
    <property type="resolution" value="3.70 A"/>
    <property type="chains" value="5=1-123"/>
</dbReference>
<dbReference type="EMDB" id="EMD-4816"/>
<reference evidence="2 3" key="2">
    <citation type="journal article" date="2019" name="Science">
        <title>Rotary substates of mitochondrial ATP synthase reveal the basis of flexible F&lt;sub&gt;1&lt;/sub&gt;-F&lt;sub&gt;o&lt;/sub&gt; coupling.</title>
        <authorList>
            <person name="Murphy B.J."/>
            <person name="Klusch N."/>
            <person name="Langer J."/>
            <person name="Mills D.J."/>
            <person name="Yildiz O."/>
            <person name="Kuhlbrandt W."/>
        </authorList>
    </citation>
    <scope>STRUCTURE BY ELECTRON MICROSCOPY (2.69 ANGSTROMS)</scope>
</reference>
<proteinExistence type="evidence at protein level"/>
<dbReference type="PDBsum" id="6REC"/>
<dbReference type="PDB" id="6RE8">
    <property type="method" value="EM"/>
    <property type="resolution" value="3.80 A"/>
    <property type="chains" value="5=1-123"/>
</dbReference>
<dbReference type="PDBsum" id="6RDH"/>
<dbReference type="PDBsum" id="6RDW"/>
<dbReference type="PDBsum" id="6RE8"/>
<sequence>MKLLPESLQQEAATAAVVASWVLWHLDTQLLPTIMREHKLHACWAAAAKRYNEKLFKLNPSYDRVLSLPAVSKNQVLENVFHTAPKAPVEHLEKMVSANSKVYDALNLQSKRVLIWQVKPALF</sequence>
<protein>
    <submittedName>
        <fullName evidence="1">Mitochondrial F1F0 ATP synthase associated 14 kDa protein</fullName>
    </submittedName>
</protein>
<dbReference type="PDB" id="6RE9">
    <property type="method" value="EM"/>
    <property type="resolution" value="3.90 A"/>
    <property type="chains" value="5=1-123"/>
</dbReference>
<dbReference type="EMDB" id="EMD-4840"/>
<dbReference type="EMDB" id="EMD-4811"/>
<dbReference type="EMDB" id="EMD-4851"/>
<dbReference type="SMR" id="A0A024FSR7"/>
<dbReference type="EMDB" id="EMD-4843"/>
<dbReference type="EMDB" id="EMD-4818"/>
<dbReference type="PDBsum" id="6RE0"/>
<dbReference type="PDBsum" id="6RDQ"/>
<dbReference type="EMDB" id="EMD-4805"/>
<dbReference type="PDBsum" id="6REB"/>
<dbReference type="EMDB" id="EMD-4821"/>
<keyword evidence="2 3" id="KW-0002">3D-structure</keyword>
<dbReference type="EMDB" id="EMD-4819"/>
<dbReference type="PDB" id="6RDF">
    <property type="method" value="EM"/>
    <property type="resolution" value="3.20 A"/>
    <property type="chains" value="5=1-123"/>
</dbReference>
<dbReference type="PDB" id="6RE5">
    <property type="method" value="EM"/>
    <property type="resolution" value="3.20 A"/>
    <property type="chains" value="5=1-123"/>
</dbReference>
<dbReference type="PDB" id="6RDZ">
    <property type="method" value="EM"/>
    <property type="resolution" value="3.50 A"/>
    <property type="chains" value="5=1-123"/>
</dbReference>
<dbReference type="EMDB" id="EMD-4852"/>
<dbReference type="PDBsum" id="6REF"/>
<dbReference type="PDB" id="6RDH">
    <property type="method" value="EM"/>
    <property type="resolution" value="3.00 A"/>
    <property type="chains" value="5=1-123"/>
</dbReference>
<dbReference type="PDBsum" id="6RDI"/>
<dbReference type="PDB" id="6RD8">
    <property type="method" value="EM"/>
    <property type="resolution" value="3.08 A"/>
    <property type="chains" value="5=1-123"/>
</dbReference>
<dbReference type="PDB" id="6RDC">
    <property type="method" value="EM"/>
    <property type="resolution" value="3.20 A"/>
    <property type="chains" value="5=1-123"/>
</dbReference>
<gene>
    <name evidence="1" type="primary">asa5</name>
</gene>
<dbReference type="EMDB" id="EMD-19999"/>
<dbReference type="PDB" id="6RDW">
    <property type="method" value="EM"/>
    <property type="resolution" value="3.80 A"/>
    <property type="chains" value="5=1-123"/>
</dbReference>
<dbReference type="PDB" id="6REB">
    <property type="method" value="EM"/>
    <property type="resolution" value="3.20 A"/>
    <property type="chains" value="5=1-123"/>
</dbReference>
<dbReference type="PDBsum" id="6RD9"/>
<dbReference type="PDB" id="6RD7">
    <property type="method" value="EM"/>
    <property type="resolution" value="2.73 A"/>
    <property type="chains" value="5=1-123"/>
</dbReference>
<dbReference type="PDBsum" id="6RE6"/>
<dbReference type="EMDB" id="EMD-4810"/>
<dbReference type="PDBsum" id="6RDK"/>
<dbReference type="PDBsum" id="6RD7"/>
<dbReference type="Pfam" id="PF22804">
    <property type="entry name" value="ASA5"/>
    <property type="match status" value="1"/>
</dbReference>
<dbReference type="PDBsum" id="6REP"/>
<dbReference type="PDB" id="6RDO">
    <property type="method" value="EM"/>
    <property type="resolution" value="3.10 A"/>
    <property type="chains" value="5=1-123"/>
</dbReference>
<dbReference type="PDBsum" id="6RD5"/>
<dbReference type="PDB" id="6RE0">
    <property type="method" value="EM"/>
    <property type="resolution" value="3.60 A"/>
    <property type="chains" value="5=1-123"/>
</dbReference>
<dbReference type="PDBsum" id="6RDN"/>
<dbReference type="EMDB" id="EMD-4845"/>
<dbReference type="PDB" id="6RE2">
    <property type="method" value="EM"/>
    <property type="resolution" value="3.20 A"/>
    <property type="chains" value="5=1-123"/>
</dbReference>
<dbReference type="PDB" id="6RDT">
    <property type="method" value="EM"/>
    <property type="resolution" value="3.40 A"/>
    <property type="chains" value="5=1-123"/>
</dbReference>
<dbReference type="EMDB" id="EMD-4808"/>
<dbReference type="PDBsum" id="6RDL"/>
<dbReference type="EMDB" id="EMD-4842"/>
<dbReference type="PDB" id="6RDR">
    <property type="method" value="EM"/>
    <property type="resolution" value="4.10 A"/>
    <property type="chains" value="5=1-123"/>
</dbReference>
<dbReference type="EMDB" id="EMD-4834"/>
<dbReference type="PDB" id="6RDD">
    <property type="method" value="EM"/>
    <property type="resolution" value="3.20 A"/>
    <property type="chains" value="5=1-123"/>
</dbReference>
<evidence type="ECO:0007829" key="4">
    <source>
        <dbReference type="PDB" id="9EVD"/>
    </source>
</evidence>
<evidence type="ECO:0007829" key="3">
    <source>
        <dbReference type="PDB" id="6RD5"/>
    </source>
</evidence>
<dbReference type="PDB" id="6RES">
    <property type="method" value="EM"/>
    <property type="resolution" value="4.30 A"/>
    <property type="chains" value="5=1-123"/>
</dbReference>
<dbReference type="PDBsum" id="6RD4"/>
<dbReference type="PDB" id="6REP">
    <property type="method" value="EM"/>
    <property type="resolution" value="3.10 A"/>
    <property type="chains" value="5=1-123"/>
</dbReference>
<dbReference type="PDB" id="6RD9">
    <property type="method" value="EM"/>
    <property type="resolution" value="3.00 A"/>
    <property type="chains" value="5=1-123"/>
</dbReference>
<dbReference type="PDBsum" id="6RES"/>
<dbReference type="PDBsum" id="6RE3"/>
<dbReference type="EMDB" id="EMD-4836"/>
<dbReference type="EMDB" id="EMD-4825"/>
<dbReference type="PDB" id="6RE3">
    <property type="method" value="EM"/>
    <property type="resolution" value="3.30 A"/>
    <property type="chains" value="5=1-123"/>
</dbReference>
<dbReference type="PDB" id="6RD5">
    <property type="method" value="EM"/>
    <property type="resolution" value="2.69 A"/>
    <property type="chains" value="5=1-123"/>
</dbReference>
<dbReference type="EMDB" id="EMD-4824"/>
<dbReference type="EMDB" id="EMD-4839"/>
<dbReference type="PDBsum" id="6RDO"/>
<dbReference type="PDB" id="6RDN">
    <property type="method" value="EM"/>
    <property type="resolution" value="3.20 A"/>
    <property type="chains" value="5=1-123"/>
</dbReference>
<dbReference type="PDB" id="6RDQ">
    <property type="method" value="EM"/>
    <property type="resolution" value="4.00 A"/>
    <property type="chains" value="5=1-123"/>
</dbReference>
<dbReference type="EMDB" id="EMD-4837"/>
<dbReference type="EMDB" id="EMD-4814"/>
<dbReference type="PDBsum" id="6RDF"/>
<dbReference type="PDBsum" id="6RE2"/>
<dbReference type="EMDB" id="EMD-4809"/>
<dbReference type="EMBL" id="FN868247">
    <property type="protein sequence ID" value="CBM40331.1"/>
    <property type="molecule type" value="mRNA"/>
</dbReference>
<dbReference type="PDBsum" id="6RDX"/>
<evidence type="ECO:0000313" key="1">
    <source>
        <dbReference type="EMBL" id="CBM40331.1"/>
    </source>
</evidence>
<dbReference type="PDB" id="6RDA">
    <property type="method" value="EM"/>
    <property type="resolution" value="3.04 A"/>
    <property type="chains" value="5=1-123"/>
</dbReference>